<protein>
    <submittedName>
        <fullName evidence="1">Uncharacterized protein</fullName>
    </submittedName>
</protein>
<dbReference type="Proteomes" id="UP000247702">
    <property type="component" value="Unassembled WGS sequence"/>
</dbReference>
<dbReference type="AlphaFoldDB" id="A0A2Z6QDX4"/>
<dbReference type="EMBL" id="BEXD01000557">
    <property type="protein sequence ID" value="GBB88407.1"/>
    <property type="molecule type" value="Genomic_DNA"/>
</dbReference>
<accession>A0A2Z6QDX4</accession>
<name>A0A2Z6QDX4_9GLOM</name>
<comment type="caution">
    <text evidence="1">The sequence shown here is derived from an EMBL/GenBank/DDBJ whole genome shotgun (WGS) entry which is preliminary data.</text>
</comment>
<organism evidence="1 2">
    <name type="scientific">Rhizophagus clarus</name>
    <dbReference type="NCBI Taxonomy" id="94130"/>
    <lineage>
        <taxon>Eukaryota</taxon>
        <taxon>Fungi</taxon>
        <taxon>Fungi incertae sedis</taxon>
        <taxon>Mucoromycota</taxon>
        <taxon>Glomeromycotina</taxon>
        <taxon>Glomeromycetes</taxon>
        <taxon>Glomerales</taxon>
        <taxon>Glomeraceae</taxon>
        <taxon>Rhizophagus</taxon>
    </lineage>
</organism>
<keyword evidence="2" id="KW-1185">Reference proteome</keyword>
<sequence>MSEMPCPHVCIWTCCFNWYCRSIHGCVVPPPLTLPSESEWMSSLPVYERSTPLFPRGGISSFCTWSVVYYPILPCESDCEWDASLHAYLPTTNTANKKRICCGKSELSVLISGAIENINSTELELCLQEITLLSFEHIIKKQENGWGHVHFGTHDDASKFFYKMKGKTFTGPNHCEIRFSAAMHFRSKKLVDYHIIETESSDNPSDLSDTECLSSQPKTDDIPHQIVQSVEQSLPKSQYAFFYIVKMYTPGVQQKEQVQIDVSCDDRTIAIIAESSIFEENDCTVIENNLQTRFKIDIVFPRMINTDHPIRVDVEHGVTTAMFNIKPNKRKLQIF</sequence>
<reference evidence="1 2" key="1">
    <citation type="submission" date="2017-11" db="EMBL/GenBank/DDBJ databases">
        <title>The genome of Rhizophagus clarus HR1 reveals common genetic basis of auxotrophy among arbuscular mycorrhizal fungi.</title>
        <authorList>
            <person name="Kobayashi Y."/>
        </authorList>
    </citation>
    <scope>NUCLEOTIDE SEQUENCE [LARGE SCALE GENOMIC DNA]</scope>
    <source>
        <strain evidence="1 2">HR1</strain>
    </source>
</reference>
<evidence type="ECO:0000313" key="1">
    <source>
        <dbReference type="EMBL" id="GBB88407.1"/>
    </source>
</evidence>
<evidence type="ECO:0000313" key="2">
    <source>
        <dbReference type="Proteomes" id="UP000247702"/>
    </source>
</evidence>
<proteinExistence type="predicted"/>
<gene>
    <name evidence="1" type="ORF">RclHR1_00150003</name>
</gene>